<reference evidence="1" key="1">
    <citation type="submission" date="2020-04" db="EMBL/GenBank/DDBJ databases">
        <authorList>
            <person name="Neveu A P."/>
        </authorList>
    </citation>
    <scope>NUCLEOTIDE SEQUENCE</scope>
    <source>
        <tissue evidence="1">Whole embryo</tissue>
    </source>
</reference>
<sequence>MSTMETKLSYLQAYISAENQTCPIESLQFFDILSNSVSSIFPRSLANYYQFNYDGRNNYSIYDGGGDMYDTGNKLQVWTDNEQSVQVIYNWTYSDPLGNFLMVCKAGHPFVLSMLVLNRDGASRTYYIREYGGLGADGSGSYRWNTGSLLVGSYNIHYVLYQVYGGNDPSVIQIFFTVSSPKLGSSGYSSLHYVDSQKNTDQTDNKVYMSGTAHNVYFNYILTSTGESRNYVSTNTIEQILRVTFQGFSA</sequence>
<organism evidence="1">
    <name type="scientific">Phallusia mammillata</name>
    <dbReference type="NCBI Taxonomy" id="59560"/>
    <lineage>
        <taxon>Eukaryota</taxon>
        <taxon>Metazoa</taxon>
        <taxon>Chordata</taxon>
        <taxon>Tunicata</taxon>
        <taxon>Ascidiacea</taxon>
        <taxon>Phlebobranchia</taxon>
        <taxon>Ascidiidae</taxon>
        <taxon>Phallusia</taxon>
    </lineage>
</organism>
<dbReference type="AlphaFoldDB" id="A0A6F9DGZ7"/>
<accession>A0A6F9DGZ7</accession>
<name>A0A6F9DGZ7_9ASCI</name>
<dbReference type="EMBL" id="LR786384">
    <property type="protein sequence ID" value="CAB3260506.1"/>
    <property type="molecule type" value="mRNA"/>
</dbReference>
<evidence type="ECO:0000313" key="1">
    <source>
        <dbReference type="EMBL" id="CAB3260506.1"/>
    </source>
</evidence>
<protein>
    <submittedName>
        <fullName evidence="1">Uncharacterized protein LOC100175507</fullName>
    </submittedName>
</protein>
<gene>
    <name evidence="1" type="primary">LOC100175507-001</name>
</gene>
<proteinExistence type="evidence at transcript level"/>